<organism evidence="1 2">
    <name type="scientific">Apiospora hydei</name>
    <dbReference type="NCBI Taxonomy" id="1337664"/>
    <lineage>
        <taxon>Eukaryota</taxon>
        <taxon>Fungi</taxon>
        <taxon>Dikarya</taxon>
        <taxon>Ascomycota</taxon>
        <taxon>Pezizomycotina</taxon>
        <taxon>Sordariomycetes</taxon>
        <taxon>Xylariomycetidae</taxon>
        <taxon>Amphisphaeriales</taxon>
        <taxon>Apiosporaceae</taxon>
        <taxon>Apiospora</taxon>
    </lineage>
</organism>
<dbReference type="Proteomes" id="UP001433268">
    <property type="component" value="Unassembled WGS sequence"/>
</dbReference>
<reference evidence="1 2" key="1">
    <citation type="submission" date="2023-01" db="EMBL/GenBank/DDBJ databases">
        <title>Analysis of 21 Apiospora genomes using comparative genomics revels a genus with tremendous synthesis potential of carbohydrate active enzymes and secondary metabolites.</title>
        <authorList>
            <person name="Sorensen T."/>
        </authorList>
    </citation>
    <scope>NUCLEOTIDE SEQUENCE [LARGE SCALE GENOMIC DNA]</scope>
    <source>
        <strain evidence="1 2">CBS 114990</strain>
    </source>
</reference>
<name>A0ABR1VL89_9PEZI</name>
<dbReference type="EMBL" id="JAQQWN010000008">
    <property type="protein sequence ID" value="KAK8070623.1"/>
    <property type="molecule type" value="Genomic_DNA"/>
</dbReference>
<proteinExistence type="predicted"/>
<sequence>MAHQAHALPWNTLAKHYKYKMSYTHEPQRKDIFPADKGSDSKEIDYFCRALAARVQEFAATERAKYRPQPELRARAGTWTKSAMTDAVGPSARPAAAGGRQTTAEETRMVYPNEMQFRYFEEGHDEGADLPTRVTAMHNKDLRPLSQWTDCAHGSRIGHADAIKIMLMEAAGVAPAICASAPDTDKDTSALQTEIMESLLLIANKPEAKLLTFITARHGHRHGVCRAAEEAVRVYLYLNLLVVMQEQGSDAVDFARTDAGEEIKERRNYMDLKSYSRLLSSVAGEYDGDAQNLVHWDYFFTRGEDDWNRSEVKDVLADMEGLKEYLKGVWRILVVYDLFVREAGGDPELAEMCKTTLDISFG</sequence>
<dbReference type="GeneID" id="92048201"/>
<evidence type="ECO:0000313" key="2">
    <source>
        <dbReference type="Proteomes" id="UP001433268"/>
    </source>
</evidence>
<protein>
    <submittedName>
        <fullName evidence="1">Uncharacterized protein</fullName>
    </submittedName>
</protein>
<accession>A0ABR1VL89</accession>
<gene>
    <name evidence="1" type="ORF">PG997_010826</name>
</gene>
<evidence type="ECO:0000313" key="1">
    <source>
        <dbReference type="EMBL" id="KAK8070623.1"/>
    </source>
</evidence>
<keyword evidence="2" id="KW-1185">Reference proteome</keyword>
<comment type="caution">
    <text evidence="1">The sequence shown here is derived from an EMBL/GenBank/DDBJ whole genome shotgun (WGS) entry which is preliminary data.</text>
</comment>
<dbReference type="RefSeq" id="XP_066664431.1">
    <property type="nucleotide sequence ID" value="XM_066815141.1"/>
</dbReference>